<evidence type="ECO:0000313" key="5">
    <source>
        <dbReference type="Proteomes" id="UP000000591"/>
    </source>
</evidence>
<evidence type="ECO:0000313" key="4">
    <source>
        <dbReference type="EMBL" id="AAS54173.1"/>
    </source>
</evidence>
<evidence type="ECO:0000256" key="1">
    <source>
        <dbReference type="ARBA" id="ARBA00009674"/>
    </source>
</evidence>
<dbReference type="GO" id="GO:0000814">
    <property type="term" value="C:ESCRT II complex"/>
    <property type="evidence" value="ECO:0000318"/>
    <property type="project" value="GO_Central"/>
</dbReference>
<keyword evidence="2" id="KW-0813">Transport</keyword>
<dbReference type="SUPFAM" id="SSF46785">
    <property type="entry name" value="Winged helix' DNA-binding domain"/>
    <property type="match status" value="2"/>
</dbReference>
<reference evidence="4 5" key="1">
    <citation type="journal article" date="2004" name="Science">
        <title>The Ashbya gossypii genome as a tool for mapping the ancient Saccharomyces cerevisiae genome.</title>
        <authorList>
            <person name="Dietrich F.S."/>
            <person name="Voegeli S."/>
            <person name="Brachat S."/>
            <person name="Lerch A."/>
            <person name="Gates K."/>
            <person name="Steiner S."/>
            <person name="Mohr C."/>
            <person name="Pohlmann R."/>
            <person name="Luedi P."/>
            <person name="Choi S."/>
            <person name="Wing R.A."/>
            <person name="Flavier A."/>
            <person name="Gaffney T.D."/>
            <person name="Philippsen P."/>
        </authorList>
    </citation>
    <scope>NUCLEOTIDE SEQUENCE [LARGE SCALE GENOMIC DNA]</scope>
    <source>
        <strain evidence="5">ATCC 10895 / CBS 109.51 / FGSC 9923 / NRRL Y-1056</strain>
    </source>
</reference>
<dbReference type="InterPro" id="IPR014041">
    <property type="entry name" value="ESCRT-II_cplx_Vps25-sub_N"/>
</dbReference>
<dbReference type="Pfam" id="PF05871">
    <property type="entry name" value="ESCRT-II"/>
    <property type="match status" value="1"/>
</dbReference>
<dbReference type="STRING" id="284811.Q751R1"/>
<dbReference type="GeneID" id="4622642"/>
<sequence length="180" mass="20246">MAMASELPSIYNFPPLYTRQPNSLIRAQQLDAWLGVLKDYARGRRVWIMGHDGSAREPKDEGSVFFNVQLQRRVPGPFVDEIWAHALAKGAALRHSADSFYVLWRSLDSWSALLLQWFETCGRLNQVVTIYELVAGDESAMWEFHGMHDGLCELALGKLVERGRATLISNDGSVVAVKVI</sequence>
<proteinExistence type="inferred from homology"/>
<dbReference type="Proteomes" id="UP000000591">
    <property type="component" value="Chromosome VII"/>
</dbReference>
<reference evidence="5" key="2">
    <citation type="journal article" date="2013" name="G3 (Bethesda)">
        <title>Genomes of Ashbya fungi isolated from insects reveal four mating-type loci, numerous translocations, lack of transposons, and distinct gene duplications.</title>
        <authorList>
            <person name="Dietrich F.S."/>
            <person name="Voegeli S."/>
            <person name="Kuo S."/>
            <person name="Philippsen P."/>
        </authorList>
    </citation>
    <scope>GENOME REANNOTATION</scope>
    <source>
        <strain evidence="5">ATCC 10895 / CBS 109.51 / FGSC 9923 / NRRL Y-1056</strain>
    </source>
</reference>
<dbReference type="InterPro" id="IPR008570">
    <property type="entry name" value="ESCRT-II_cplx_Vps25-sub"/>
</dbReference>
<dbReference type="EMBL" id="AE016820">
    <property type="protein sequence ID" value="AAS54173.1"/>
    <property type="molecule type" value="Genomic_DNA"/>
</dbReference>
<evidence type="ECO:0000256" key="3">
    <source>
        <dbReference type="ARBA" id="ARBA00022927"/>
    </source>
</evidence>
<evidence type="ECO:0000256" key="2">
    <source>
        <dbReference type="ARBA" id="ARBA00022448"/>
    </source>
</evidence>
<dbReference type="GO" id="GO:0043328">
    <property type="term" value="P:protein transport to vacuole involved in ubiquitin-dependent protein catabolic process via the multivesicular body sorting pathway"/>
    <property type="evidence" value="ECO:0000318"/>
    <property type="project" value="GO_Central"/>
</dbReference>
<dbReference type="RefSeq" id="NP_986349.1">
    <property type="nucleotide sequence ID" value="NM_211411.1"/>
</dbReference>
<organism evidence="4 5">
    <name type="scientific">Eremothecium gossypii (strain ATCC 10895 / CBS 109.51 / FGSC 9923 / NRRL Y-1056)</name>
    <name type="common">Yeast</name>
    <name type="synonym">Ashbya gossypii</name>
    <dbReference type="NCBI Taxonomy" id="284811"/>
    <lineage>
        <taxon>Eukaryota</taxon>
        <taxon>Fungi</taxon>
        <taxon>Dikarya</taxon>
        <taxon>Ascomycota</taxon>
        <taxon>Saccharomycotina</taxon>
        <taxon>Saccharomycetes</taxon>
        <taxon>Saccharomycetales</taxon>
        <taxon>Saccharomycetaceae</taxon>
        <taxon>Eremothecium</taxon>
    </lineage>
</organism>
<dbReference type="InterPro" id="IPR036388">
    <property type="entry name" value="WH-like_DNA-bd_sf"/>
</dbReference>
<dbReference type="HOGENOM" id="CLU_087657_1_1_1"/>
<gene>
    <name evidence="4" type="ORF">AGOS_AGL318W</name>
</gene>
<dbReference type="KEGG" id="ago:AGOS_AGL318W"/>
<dbReference type="AlphaFoldDB" id="Q751R1"/>
<dbReference type="PANTHER" id="PTHR13149">
    <property type="entry name" value="VACUOLAR PROTEIN SORTING-ASSOCIATED PROTEIN VPS25"/>
    <property type="match status" value="1"/>
</dbReference>
<accession>Q751R1</accession>
<dbReference type="InParanoid" id="Q751R1"/>
<dbReference type="Gene3D" id="1.10.10.570">
    <property type="entry name" value="Winged helix' DNA-binding domain. Chain C. Domain 1"/>
    <property type="match status" value="1"/>
</dbReference>
<dbReference type="InterPro" id="IPR036390">
    <property type="entry name" value="WH_DNA-bd_sf"/>
</dbReference>
<dbReference type="OMA" id="TRCLIMW"/>
<dbReference type="GO" id="GO:0005198">
    <property type="term" value="F:structural molecule activity"/>
    <property type="evidence" value="ECO:0000318"/>
    <property type="project" value="GO_Central"/>
</dbReference>
<name>Q751R1_EREGS</name>
<keyword evidence="3" id="KW-0653">Protein transport</keyword>
<dbReference type="Gene3D" id="1.10.10.10">
    <property type="entry name" value="Winged helix-like DNA-binding domain superfamily/Winged helix DNA-binding domain"/>
    <property type="match status" value="1"/>
</dbReference>
<protein>
    <submittedName>
        <fullName evidence="4">AGL318Wp</fullName>
    </submittedName>
</protein>
<dbReference type="OrthoDB" id="245150at2759"/>
<dbReference type="FunFam" id="1.10.10.570:FF:000012">
    <property type="entry name" value="AaceriAGL318Wp"/>
    <property type="match status" value="1"/>
</dbReference>
<comment type="similarity">
    <text evidence="1">Belongs to the VPS25 family.</text>
</comment>
<keyword evidence="5" id="KW-1185">Reference proteome</keyword>
<dbReference type="PANTHER" id="PTHR13149:SF0">
    <property type="entry name" value="VACUOLAR PROTEIN-SORTING-ASSOCIATED PROTEIN 25"/>
    <property type="match status" value="1"/>
</dbReference>
<dbReference type="eggNOG" id="KOG4068">
    <property type="taxonomic scope" value="Eukaryota"/>
</dbReference>
<dbReference type="GO" id="GO:0042803">
    <property type="term" value="F:protein homodimerization activity"/>
    <property type="evidence" value="ECO:0000318"/>
    <property type="project" value="GO_Central"/>
</dbReference>
<dbReference type="FunCoup" id="Q751R1">
    <property type="interactions" value="854"/>
</dbReference>